<keyword evidence="2 7" id="KW-0808">Transferase</keyword>
<dbReference type="InterPro" id="IPR020617">
    <property type="entry name" value="Thiolase_C"/>
</dbReference>
<comment type="similarity">
    <text evidence="1">Belongs to the thiolase-like superfamily. Thiolase family.</text>
</comment>
<dbReference type="InterPro" id="IPR020616">
    <property type="entry name" value="Thiolase_N"/>
</dbReference>
<dbReference type="EMBL" id="LT719092">
    <property type="protein sequence ID" value="SJK85650.1"/>
    <property type="molecule type" value="Genomic_DNA"/>
</dbReference>
<dbReference type="Proteomes" id="UP000195607">
    <property type="component" value="Chromosome I"/>
</dbReference>
<evidence type="ECO:0000256" key="1">
    <source>
        <dbReference type="ARBA" id="ARBA00010982"/>
    </source>
</evidence>
<dbReference type="GeneID" id="41589172"/>
<evidence type="ECO:0000313" key="8">
    <source>
        <dbReference type="EMBL" id="SJK85650.1"/>
    </source>
</evidence>
<dbReference type="PANTHER" id="PTHR18919:SF140">
    <property type="entry name" value="ACETYL-COA C-ACETYLTRANSFERASE (ACETOACETYL-COA THIOLASE) (ACAB-5)"/>
    <property type="match status" value="1"/>
</dbReference>
<dbReference type="InterPro" id="IPR016039">
    <property type="entry name" value="Thiolase-like"/>
</dbReference>
<dbReference type="Proteomes" id="UP000187822">
    <property type="component" value="Chromosome I"/>
</dbReference>
<dbReference type="KEGG" id="cdiv:CPM_1874"/>
<dbReference type="InterPro" id="IPR002155">
    <property type="entry name" value="Thiolase"/>
</dbReference>
<dbReference type="PANTHER" id="PTHR18919">
    <property type="entry name" value="ACETYL-COA C-ACYLTRANSFERASE"/>
    <property type="match status" value="1"/>
</dbReference>
<dbReference type="Gene3D" id="3.40.47.10">
    <property type="match status" value="1"/>
</dbReference>
<dbReference type="Pfam" id="PF00108">
    <property type="entry name" value="Thiolase_N"/>
    <property type="match status" value="1"/>
</dbReference>
<evidence type="ECO:0000259" key="5">
    <source>
        <dbReference type="Pfam" id="PF00108"/>
    </source>
</evidence>
<dbReference type="CDD" id="cd00751">
    <property type="entry name" value="thiolase"/>
    <property type="match status" value="1"/>
</dbReference>
<keyword evidence="9" id="KW-1185">Reference proteome</keyword>
<accession>A0A1N5WPZ3</accession>
<dbReference type="Pfam" id="PF02803">
    <property type="entry name" value="Thiolase_C"/>
    <property type="match status" value="1"/>
</dbReference>
<dbReference type="PROSITE" id="PS00099">
    <property type="entry name" value="THIOLASE_3"/>
    <property type="match status" value="1"/>
</dbReference>
<dbReference type="PROSITE" id="PS00737">
    <property type="entry name" value="THIOLASE_2"/>
    <property type="match status" value="1"/>
</dbReference>
<keyword evidence="3" id="KW-0414">Isoprene biosynthesis</keyword>
<feature type="domain" description="Thiolase N-terminal" evidence="5">
    <location>
        <begin position="8"/>
        <end position="264"/>
    </location>
</feature>
<feature type="domain" description="Thiolase C-terminal" evidence="6">
    <location>
        <begin position="274"/>
        <end position="394"/>
    </location>
</feature>
<evidence type="ECO:0000259" key="6">
    <source>
        <dbReference type="Pfam" id="PF02803"/>
    </source>
</evidence>
<evidence type="ECO:0000313" key="10">
    <source>
        <dbReference type="Proteomes" id="UP000195607"/>
    </source>
</evidence>
<dbReference type="GO" id="GO:0008299">
    <property type="term" value="P:isoprenoid biosynthetic process"/>
    <property type="evidence" value="ECO:0007669"/>
    <property type="project" value="UniProtKB-KW"/>
</dbReference>
<reference evidence="8" key="2">
    <citation type="submission" date="2016-06" db="EMBL/GenBank/DDBJ databases">
        <authorList>
            <person name="Olsen C.W."/>
            <person name="Carey S."/>
            <person name="Hinshaw L."/>
            <person name="Karasin A.I."/>
        </authorList>
    </citation>
    <scope>NUCLEOTIDE SEQUENCE [LARGE SCALE GENOMIC DNA]</scope>
    <source>
        <strain evidence="8">PM4</strain>
    </source>
</reference>
<evidence type="ECO:0000256" key="4">
    <source>
        <dbReference type="ARBA" id="ARBA00023315"/>
    </source>
</evidence>
<proteinExistence type="inferred from homology"/>
<dbReference type="AlphaFoldDB" id="A0A1N5WPZ3"/>
<name>A0A1N5WPZ3_9ARCH</name>
<dbReference type="PIRSF" id="PIRSF000429">
    <property type="entry name" value="Ac-CoA_Ac_transf"/>
    <property type="match status" value="1"/>
</dbReference>
<evidence type="ECO:0000313" key="9">
    <source>
        <dbReference type="Proteomes" id="UP000187822"/>
    </source>
</evidence>
<dbReference type="InterPro" id="IPR020613">
    <property type="entry name" value="Thiolase_CS"/>
</dbReference>
<evidence type="ECO:0000256" key="3">
    <source>
        <dbReference type="ARBA" id="ARBA00023229"/>
    </source>
</evidence>
<dbReference type="RefSeq" id="WP_241810758.1">
    <property type="nucleotide sequence ID" value="NZ_LT671858.1"/>
</dbReference>
<dbReference type="NCBIfam" id="NF005033">
    <property type="entry name" value="PRK06445.1"/>
    <property type="match status" value="1"/>
</dbReference>
<reference evidence="9" key="3">
    <citation type="submission" date="2016-06" db="EMBL/GenBank/DDBJ databases">
        <authorList>
            <person name="Toshchakov V.S."/>
        </authorList>
    </citation>
    <scope>NUCLEOTIDE SEQUENCE [LARGE SCALE GENOMIC DNA]</scope>
    <source>
        <strain>PM4 (JCM 30641</strain>
        <strain evidence="9">\VKM B-2940)</strain>
    </source>
</reference>
<dbReference type="EMBL" id="LT671858">
    <property type="protein sequence ID" value="SIM87279.1"/>
    <property type="molecule type" value="Genomic_DNA"/>
</dbReference>
<dbReference type="GO" id="GO:0016747">
    <property type="term" value="F:acyltransferase activity, transferring groups other than amino-acyl groups"/>
    <property type="evidence" value="ECO:0007669"/>
    <property type="project" value="InterPro"/>
</dbReference>
<sequence>MNNDSVHIIDFKRSAFSRSRPQDPERDMLNSMRMDEVLGKLIKDTVSRNGINTEDIDDVITGCAIQADENWTYGGRHPVFMGGMPFNVPSMSLDRACSSSLNAISIGAMEIMTGNSRIVLAGGMEHMTHVPLSNNPHVKPNMKLMVRPEFMKYQMNISYNMLATAEKLAALRNIGRDEMDEYAYESHLRAVKGQEEGFFKGEILPIEVENDGKTVIFDRDQAVRKDATLDGMKKLKPILKEDGVITAGNSSPLNAGASLVALASGEKVKEYGFSPMARILSFGWAGVDPSIMGEGPVPATKKALERAGLKPDDIDLWEINEAFAVVVLNAMKAFNIPREKVNIYGGGISIGHPLGATGARIAGTLARELKEKGKRYGVATLCVGGGQGYSVVVEAE</sequence>
<evidence type="ECO:0000313" key="7">
    <source>
        <dbReference type="EMBL" id="SIM87279.1"/>
    </source>
</evidence>
<protein>
    <submittedName>
        <fullName evidence="7">Acetyl-CoA C-acyltransferase</fullName>
    </submittedName>
</protein>
<dbReference type="InterPro" id="IPR020610">
    <property type="entry name" value="Thiolase_AS"/>
</dbReference>
<reference evidence="7 10" key="1">
    <citation type="submission" date="2016-04" db="EMBL/GenBank/DDBJ databases">
        <authorList>
            <person name="Evans L.H."/>
            <person name="Alamgir A."/>
            <person name="Owens N."/>
            <person name="Weber N.D."/>
            <person name="Virtaneva K."/>
            <person name="Barbian K."/>
            <person name="Babar A."/>
            <person name="Rosenke K."/>
        </authorList>
    </citation>
    <scope>NUCLEOTIDE SEQUENCE [LARGE SCALE GENOMIC DNA]</scope>
    <source>
        <strain evidence="7">S5</strain>
        <strain evidence="10">S5(T) (JCM 30642 \VKM B-2941)</strain>
    </source>
</reference>
<dbReference type="SUPFAM" id="SSF53901">
    <property type="entry name" value="Thiolase-like"/>
    <property type="match status" value="1"/>
</dbReference>
<keyword evidence="4 7" id="KW-0012">Acyltransferase</keyword>
<dbReference type="STRING" id="1673428.CPM_1874"/>
<evidence type="ECO:0000256" key="2">
    <source>
        <dbReference type="ARBA" id="ARBA00022679"/>
    </source>
</evidence>
<dbReference type="NCBIfam" id="TIGR01930">
    <property type="entry name" value="AcCoA-C-Actrans"/>
    <property type="match status" value="1"/>
</dbReference>
<gene>
    <name evidence="8" type="ORF">CPM_1874</name>
    <name evidence="7" type="ORF">CSP5_1936</name>
</gene>
<organism evidence="7 10">
    <name type="scientific">Cuniculiplasma divulgatum</name>
    <dbReference type="NCBI Taxonomy" id="1673428"/>
    <lineage>
        <taxon>Archaea</taxon>
        <taxon>Methanobacteriati</taxon>
        <taxon>Thermoplasmatota</taxon>
        <taxon>Thermoplasmata</taxon>
        <taxon>Thermoplasmatales</taxon>
        <taxon>Cuniculiplasmataceae</taxon>
        <taxon>Cuniculiplasma</taxon>
    </lineage>
</organism>